<evidence type="ECO:0000313" key="2">
    <source>
        <dbReference type="Proteomes" id="UP001239111"/>
    </source>
</evidence>
<sequence>MDDEDENPFEWYRGSEFTGRYGFSKDAVMNVILPLIRVRLDHWNNRGLPVPPQLHVLMGLRFYRTVTGDLRGLSQPTVSRCIRRVCIALASLLNEFVGFAETQQEQHHNIQLFHNIRGMPGVGALIDGVLIPIGSPGGEIAEIFRCRKGYFAIYVLAAVGPRGEFLHVDVRNPGLVHDQTCLDRSALRRIFEDGLVEGMN</sequence>
<name>A0ACC2P4Z6_9HYME</name>
<keyword evidence="2" id="KW-1185">Reference proteome</keyword>
<organism evidence="1 2">
    <name type="scientific">Eretmocerus hayati</name>
    <dbReference type="NCBI Taxonomy" id="131215"/>
    <lineage>
        <taxon>Eukaryota</taxon>
        <taxon>Metazoa</taxon>
        <taxon>Ecdysozoa</taxon>
        <taxon>Arthropoda</taxon>
        <taxon>Hexapoda</taxon>
        <taxon>Insecta</taxon>
        <taxon>Pterygota</taxon>
        <taxon>Neoptera</taxon>
        <taxon>Endopterygota</taxon>
        <taxon>Hymenoptera</taxon>
        <taxon>Apocrita</taxon>
        <taxon>Proctotrupomorpha</taxon>
        <taxon>Chalcidoidea</taxon>
        <taxon>Aphelinidae</taxon>
        <taxon>Aphelininae</taxon>
        <taxon>Eretmocerus</taxon>
    </lineage>
</organism>
<evidence type="ECO:0000313" key="1">
    <source>
        <dbReference type="EMBL" id="KAJ8678452.1"/>
    </source>
</evidence>
<proteinExistence type="predicted"/>
<dbReference type="EMBL" id="CM056742">
    <property type="protein sequence ID" value="KAJ8678452.1"/>
    <property type="molecule type" value="Genomic_DNA"/>
</dbReference>
<reference evidence="1" key="1">
    <citation type="submission" date="2023-04" db="EMBL/GenBank/DDBJ databases">
        <title>A chromosome-level genome assembly of the parasitoid wasp Eretmocerus hayati.</title>
        <authorList>
            <person name="Zhong Y."/>
            <person name="Liu S."/>
            <person name="Liu Y."/>
        </authorList>
    </citation>
    <scope>NUCLEOTIDE SEQUENCE</scope>
    <source>
        <strain evidence="1">ZJU_SS_LIU_2023</strain>
    </source>
</reference>
<accession>A0ACC2P4Z6</accession>
<dbReference type="Proteomes" id="UP001239111">
    <property type="component" value="Chromosome 2"/>
</dbReference>
<comment type="caution">
    <text evidence="1">The sequence shown here is derived from an EMBL/GenBank/DDBJ whole genome shotgun (WGS) entry which is preliminary data.</text>
</comment>
<protein>
    <submittedName>
        <fullName evidence="1">Uncharacterized protein</fullName>
    </submittedName>
</protein>
<gene>
    <name evidence="1" type="ORF">QAD02_014239</name>
</gene>